<dbReference type="GO" id="GO:0006241">
    <property type="term" value="P:CTP biosynthetic process"/>
    <property type="evidence" value="ECO:0007669"/>
    <property type="project" value="InterPro"/>
</dbReference>
<dbReference type="InterPro" id="IPR034907">
    <property type="entry name" value="NDK-like_dom"/>
</dbReference>
<evidence type="ECO:0000313" key="10">
    <source>
        <dbReference type="EMBL" id="ETO76039.1"/>
    </source>
</evidence>
<comment type="caution">
    <text evidence="10">The sequence shown here is derived from an EMBL/GenBank/DDBJ whole genome shotgun (WGS) entry which is preliminary data.</text>
</comment>
<dbReference type="InterPro" id="IPR001564">
    <property type="entry name" value="Nucleoside_diP_kinase"/>
</dbReference>
<feature type="region of interest" description="Disordered" evidence="8">
    <location>
        <begin position="1154"/>
        <end position="1176"/>
    </location>
</feature>
<proteinExistence type="inferred from homology"/>
<feature type="binding site" evidence="6">
    <location>
        <position position="484"/>
    </location>
    <ligand>
        <name>ATP</name>
        <dbReference type="ChEBI" id="CHEBI:30616"/>
    </ligand>
</feature>
<dbReference type="EMBL" id="ANJA01001604">
    <property type="protein sequence ID" value="ETO76039.1"/>
    <property type="molecule type" value="Genomic_DNA"/>
</dbReference>
<dbReference type="PRINTS" id="PR01243">
    <property type="entry name" value="NUCDPKINASE"/>
</dbReference>
<evidence type="ECO:0000313" key="11">
    <source>
        <dbReference type="Proteomes" id="UP000028582"/>
    </source>
</evidence>
<dbReference type="GO" id="GO:0005524">
    <property type="term" value="F:ATP binding"/>
    <property type="evidence" value="ECO:0007669"/>
    <property type="project" value="UniProtKB-KW"/>
</dbReference>
<name>A0A081AAX8_PHYNI</name>
<gene>
    <name evidence="10" type="ORF">F444_08498</name>
</gene>
<dbReference type="Pfam" id="PF00334">
    <property type="entry name" value="NDK"/>
    <property type="match status" value="2"/>
</dbReference>
<dbReference type="GO" id="GO:0006228">
    <property type="term" value="P:UTP biosynthetic process"/>
    <property type="evidence" value="ECO:0007669"/>
    <property type="project" value="InterPro"/>
</dbReference>
<organism evidence="10 11">
    <name type="scientific">Phytophthora nicotianae P1976</name>
    <dbReference type="NCBI Taxonomy" id="1317066"/>
    <lineage>
        <taxon>Eukaryota</taxon>
        <taxon>Sar</taxon>
        <taxon>Stramenopiles</taxon>
        <taxon>Oomycota</taxon>
        <taxon>Peronosporomycetes</taxon>
        <taxon>Peronosporales</taxon>
        <taxon>Peronosporaceae</taxon>
        <taxon>Phytophthora</taxon>
    </lineage>
</organism>
<feature type="compositionally biased region" description="Acidic residues" evidence="8">
    <location>
        <begin position="1156"/>
        <end position="1167"/>
    </location>
</feature>
<dbReference type="InterPro" id="IPR036850">
    <property type="entry name" value="NDK-like_dom_sf"/>
</dbReference>
<feature type="binding site" evidence="6">
    <location>
        <position position="470"/>
    </location>
    <ligand>
        <name>ATP</name>
        <dbReference type="ChEBI" id="CHEBI:30616"/>
    </ligand>
</feature>
<keyword evidence="4" id="KW-0418">Kinase</keyword>
<feature type="binding site" evidence="6">
    <location>
        <position position="464"/>
    </location>
    <ligand>
        <name>ATP</name>
        <dbReference type="ChEBI" id="CHEBI:30616"/>
    </ligand>
</feature>
<keyword evidence="5" id="KW-0067">ATP-binding</keyword>
<evidence type="ECO:0000259" key="9">
    <source>
        <dbReference type="SMART" id="SM00562"/>
    </source>
</evidence>
<dbReference type="PROSITE" id="PS51374">
    <property type="entry name" value="NDPK_LIKE"/>
    <property type="match status" value="1"/>
</dbReference>
<evidence type="ECO:0000256" key="2">
    <source>
        <dbReference type="ARBA" id="ARBA00022679"/>
    </source>
</evidence>
<evidence type="ECO:0000256" key="5">
    <source>
        <dbReference type="ARBA" id="ARBA00022840"/>
    </source>
</evidence>
<protein>
    <recommendedName>
        <fullName evidence="9">Nucleoside diphosphate kinase-like domain-containing protein</fullName>
    </recommendedName>
</protein>
<reference evidence="10 11" key="1">
    <citation type="submission" date="2013-11" db="EMBL/GenBank/DDBJ databases">
        <title>The Genome Sequence of Phytophthora parasitica P1976.</title>
        <authorList>
            <consortium name="The Broad Institute Genomics Platform"/>
            <person name="Russ C."/>
            <person name="Tyler B."/>
            <person name="Panabieres F."/>
            <person name="Shan W."/>
            <person name="Tripathy S."/>
            <person name="Grunwald N."/>
            <person name="Machado M."/>
            <person name="Johnson C.S."/>
            <person name="Walker B."/>
            <person name="Young S."/>
            <person name="Zeng Q."/>
            <person name="Gargeya S."/>
            <person name="Fitzgerald M."/>
            <person name="Haas B."/>
            <person name="Abouelleil A."/>
            <person name="Allen A.W."/>
            <person name="Alvarado L."/>
            <person name="Arachchi H.M."/>
            <person name="Berlin A.M."/>
            <person name="Chapman S.B."/>
            <person name="Gainer-Dewar J."/>
            <person name="Goldberg J."/>
            <person name="Griggs A."/>
            <person name="Gujja S."/>
            <person name="Hansen M."/>
            <person name="Howarth C."/>
            <person name="Imamovic A."/>
            <person name="Ireland A."/>
            <person name="Larimer J."/>
            <person name="McCowan C."/>
            <person name="Murphy C."/>
            <person name="Pearson M."/>
            <person name="Poon T.W."/>
            <person name="Priest M."/>
            <person name="Roberts A."/>
            <person name="Saif S."/>
            <person name="Shea T."/>
            <person name="Sisk P."/>
            <person name="Sykes S."/>
            <person name="Wortman J."/>
            <person name="Nusbaum C."/>
            <person name="Birren B."/>
        </authorList>
    </citation>
    <scope>NUCLEOTIDE SEQUENCE [LARGE SCALE GENOMIC DNA]</scope>
    <source>
        <strain evidence="10 11">P1976</strain>
    </source>
</reference>
<dbReference type="SMART" id="SM00562">
    <property type="entry name" value="NDK"/>
    <property type="match status" value="1"/>
</dbReference>
<dbReference type="OrthoDB" id="10263751at2759"/>
<evidence type="ECO:0000256" key="8">
    <source>
        <dbReference type="SAM" id="MobiDB-lite"/>
    </source>
</evidence>
<sequence>MSGDAFVVVFLKPEIATGFFKFATSDNDSESDDSPSTEPSSSIPGVSAVEAAFLLPNGQIIPTVLARIKDKGFEIVQRRMKVLTKAEARHLFSYEQQYRFKDDPEAFAAYLNSITSGPSLALVLKLPAALALGDANAAIKKWVELAGDWDPVVARKKALAASTPHDQWPLRALCGLNTVQNGISSSPHVCCSRRERFFLMPPAVPKLERATIVLLPSFDTNYPEGKEILLSTIARETQAFVVENYESYSLSDDQVVALCGLTRTTGSEQTCASVVQLTLETVGSKGVDAIVVEGLDLNYTLRFAVGPANVDLAKLYFPESVRAQVASKLPSVELPPDLHPNEATDDDALGFESGLFVSFDSKFTITHSSEAGVGKGPPIESTLGLIKPNAACKPEVVAEILRMLNLFGFKVERQRRLLLSRDQASAFYAEHRGKPFFETLLEFMTSGEIVVLHLSRPQSIKAWRGLMGPTNSNRARETHPWTLRARFGIDGTRNATHGSDSTASAARELCFFFGSAVSASSTATSLNVRTVAQRPVVLSGISETSVEKILTIGLKELVEKKVTDPLEACRWLGEWLVNYRSRGLEEGHETHNVREPVRANLSTSVKRVVVGGNTLKTHKIIAITLDTSIIHLRSVLLDTLHKRLENDRYEVVDVAAELEKYTALNMAVANLVRLLRNCGRRRCVLFGCEEFAKNSVFHHEFKTQAPAEWQINFLVRLDLENSKTSFTDSSSFDLPVFHFSLPQDLQNDGTLHGLFQAIFDPNITLLADPEKLVPVTVWTQVAKHFGFHLLTFEDFINSVKNCTDNSDDTRLLLELSRSRSNIQPLLILTILRRVILGFLPGINTFDYKFMLFGFPWSNIQLAELELTVGSPQCLLYIGEKKQRSKPKSSLPDLPAWISAYRKKGLVKRIWIDSSVSVDRAAVCSAVQRAMLPMIGCFLGKCDGQELESLQIAAKTQGVLWVDCVTVIPSVQKLRELLLRAHAGREKFLLYGYPQTSAQAAELLSLVGSPQFVIHNSSASLVAPELLAVFDAHPDISQLDLASSNGPSKLRSTFFRKQVVAVVGSVDTLHLPQLRDAVAPLGYDVIEFNHSQAFHDESEQIHEFERQVQDIQAPRCLVIGAPESSSFYHALEARIGCSMHKILILQHVKVRVRTPAMDDEDSAGDSDEEQGHVHIDEIEDDNAKPAIRWRKVFQALSPQLSQLLQSFASALDSSISIDIVGFLENTPRGSSRVVQDVVERLRPRLFGVVGHRFSFYQTAARSFCRRHLVGFLDLTNVSSNREALEQVETLIATTPHSSYCLDGFPRSSLPDAITASVSSTPRYVAQQLWELDRRLGKMTTLVHFTATLEVLEDRTPTQVTRRMLELAQDDLELTSTDLVRWFTTGKNHQTIAEVTCDRTVEDAQKEMDNILRWTLRPSRPAVK</sequence>
<feature type="binding site" evidence="6">
    <location>
        <position position="494"/>
    </location>
    <ligand>
        <name>ATP</name>
        <dbReference type="ChEBI" id="CHEBI:30616"/>
    </ligand>
</feature>
<feature type="active site" description="Pros-phosphohistidine intermediate" evidence="6">
    <location>
        <position position="497"/>
    </location>
</feature>
<keyword evidence="2" id="KW-0808">Transferase</keyword>
<dbReference type="Proteomes" id="UP000028582">
    <property type="component" value="Unassembled WGS sequence"/>
</dbReference>
<dbReference type="SUPFAM" id="SSF54919">
    <property type="entry name" value="Nucleoside diphosphate kinase, NDK"/>
    <property type="match status" value="2"/>
</dbReference>
<feature type="domain" description="Nucleoside diphosphate kinase-like" evidence="9">
    <location>
        <begin position="379"/>
        <end position="520"/>
    </location>
</feature>
<evidence type="ECO:0000256" key="4">
    <source>
        <dbReference type="ARBA" id="ARBA00022777"/>
    </source>
</evidence>
<dbReference type="PANTHER" id="PTHR46161">
    <property type="entry name" value="NUCLEOSIDE DIPHOSPHATE KINASE"/>
    <property type="match status" value="1"/>
</dbReference>
<feature type="binding site" evidence="6">
    <location>
        <position position="387"/>
    </location>
    <ligand>
        <name>ATP</name>
        <dbReference type="ChEBI" id="CHEBI:30616"/>
    </ligand>
</feature>
<dbReference type="PANTHER" id="PTHR46161:SF3">
    <property type="entry name" value="NUCLEOSIDE DIPHOSPHATE KINASE DDB_G0292928-RELATED"/>
    <property type="match status" value="1"/>
</dbReference>
<evidence type="ECO:0000256" key="6">
    <source>
        <dbReference type="PROSITE-ProRule" id="PRU00706"/>
    </source>
</evidence>
<evidence type="ECO:0000256" key="1">
    <source>
        <dbReference type="ARBA" id="ARBA00008142"/>
    </source>
</evidence>
<dbReference type="GO" id="GO:0006183">
    <property type="term" value="P:GTP biosynthetic process"/>
    <property type="evidence" value="ECO:0007669"/>
    <property type="project" value="InterPro"/>
</dbReference>
<feature type="binding site" evidence="6">
    <location>
        <position position="436"/>
    </location>
    <ligand>
        <name>ATP</name>
        <dbReference type="ChEBI" id="CHEBI:30616"/>
    </ligand>
</feature>
<evidence type="ECO:0000256" key="3">
    <source>
        <dbReference type="ARBA" id="ARBA00022741"/>
    </source>
</evidence>
<comment type="similarity">
    <text evidence="1 6 7">Belongs to the NDK family.</text>
</comment>
<dbReference type="Gene3D" id="3.30.70.141">
    <property type="entry name" value="Nucleoside diphosphate kinase-like domain"/>
    <property type="match status" value="2"/>
</dbReference>
<dbReference type="GO" id="GO:0004550">
    <property type="term" value="F:nucleoside diphosphate kinase activity"/>
    <property type="evidence" value="ECO:0007669"/>
    <property type="project" value="InterPro"/>
</dbReference>
<keyword evidence="3" id="KW-0547">Nucleotide-binding</keyword>
<evidence type="ECO:0000256" key="7">
    <source>
        <dbReference type="RuleBase" id="RU004011"/>
    </source>
</evidence>
<accession>A0A081AAX8</accession>